<dbReference type="PANTHER" id="PTHR30008:SF0">
    <property type="entry name" value="EXODEOXYRIBONUCLEASE 7 LARGE SUBUNIT"/>
    <property type="match status" value="1"/>
</dbReference>
<protein>
    <recommendedName>
        <fullName evidence="1">Exodeoxyribonuclease VII large subunit</fullName>
        <ecNumber evidence="1">3.1.11.6</ecNumber>
    </recommendedName>
</protein>
<accession>A0AA37WDT7</accession>
<dbReference type="GO" id="GO:0006308">
    <property type="term" value="P:DNA catabolic process"/>
    <property type="evidence" value="ECO:0007669"/>
    <property type="project" value="UniProtKB-UniRule"/>
</dbReference>
<feature type="domain" description="Exonuclease VII large subunit C-terminal" evidence="2">
    <location>
        <begin position="97"/>
        <end position="304"/>
    </location>
</feature>
<dbReference type="GO" id="GO:0008855">
    <property type="term" value="F:exodeoxyribonuclease VII activity"/>
    <property type="evidence" value="ECO:0007669"/>
    <property type="project" value="UniProtKB-UniRule"/>
</dbReference>
<organism evidence="3 4">
    <name type="scientific">Portibacter lacus</name>
    <dbReference type="NCBI Taxonomy" id="1099794"/>
    <lineage>
        <taxon>Bacteria</taxon>
        <taxon>Pseudomonadati</taxon>
        <taxon>Bacteroidota</taxon>
        <taxon>Saprospiria</taxon>
        <taxon>Saprospirales</taxon>
        <taxon>Haliscomenobacteraceae</taxon>
        <taxon>Portibacter</taxon>
    </lineage>
</organism>
<proteinExistence type="predicted"/>
<sequence>MDLIQKEEHSDTIKAQASAIIWFKKAAFLEKKFKSLFKSILDTGNEVRVKVSISFSERYGFSLLIEDLDASYTLGKAEMVKQEILNKLKAENLLYVNAEIPLPAVLQNIAVISSETAAGYKDFLSHLRTNSYGYHYNITLYQAAMQGQAVENEVIASLDQIEREGGYDCVVIIRGGGAKLDLSAFDNYNLAKRIAKCSLPVITGIGHDIDQSIADIVSHTDLKTPTAVADFLIETTLHFESRLIDIGQQIQITYKDILQAENNKLVLIYEQLKNSFSFRKQLEQNKLNELDLKLKHGSTLNLKSMKDLLVSFESQIDLLAPDKILQRGFAIVRQNGKVVKDVKKLDSNKEIETEFINGKIKSKII</sequence>
<dbReference type="EMBL" id="BSOH01000005">
    <property type="protein sequence ID" value="GLR16362.1"/>
    <property type="molecule type" value="Genomic_DNA"/>
</dbReference>
<dbReference type="EC" id="3.1.11.6" evidence="1"/>
<evidence type="ECO:0000313" key="4">
    <source>
        <dbReference type="Proteomes" id="UP001156666"/>
    </source>
</evidence>
<evidence type="ECO:0000259" key="2">
    <source>
        <dbReference type="Pfam" id="PF02601"/>
    </source>
</evidence>
<reference evidence="3" key="1">
    <citation type="journal article" date="2014" name="Int. J. Syst. Evol. Microbiol.">
        <title>Complete genome sequence of Corynebacterium casei LMG S-19264T (=DSM 44701T), isolated from a smear-ripened cheese.</title>
        <authorList>
            <consortium name="US DOE Joint Genome Institute (JGI-PGF)"/>
            <person name="Walter F."/>
            <person name="Albersmeier A."/>
            <person name="Kalinowski J."/>
            <person name="Ruckert C."/>
        </authorList>
    </citation>
    <scope>NUCLEOTIDE SEQUENCE</scope>
    <source>
        <strain evidence="3">NBRC 108769</strain>
    </source>
</reference>
<dbReference type="Pfam" id="PF02601">
    <property type="entry name" value="Exonuc_VII_L"/>
    <property type="match status" value="1"/>
</dbReference>
<evidence type="ECO:0000256" key="1">
    <source>
        <dbReference type="NCBIfam" id="TIGR00237"/>
    </source>
</evidence>
<dbReference type="NCBIfam" id="TIGR00237">
    <property type="entry name" value="xseA"/>
    <property type="match status" value="1"/>
</dbReference>
<dbReference type="Proteomes" id="UP001156666">
    <property type="component" value="Unassembled WGS sequence"/>
</dbReference>
<keyword evidence="4" id="KW-1185">Reference proteome</keyword>
<name>A0AA37WDT7_9BACT</name>
<reference evidence="3" key="2">
    <citation type="submission" date="2023-01" db="EMBL/GenBank/DDBJ databases">
        <title>Draft genome sequence of Portibacter lacus strain NBRC 108769.</title>
        <authorList>
            <person name="Sun Q."/>
            <person name="Mori K."/>
        </authorList>
    </citation>
    <scope>NUCLEOTIDE SEQUENCE</scope>
    <source>
        <strain evidence="3">NBRC 108769</strain>
    </source>
</reference>
<gene>
    <name evidence="3" type="primary">xseA</name>
    <name evidence="3" type="ORF">GCM10007940_09770</name>
</gene>
<dbReference type="InterPro" id="IPR003753">
    <property type="entry name" value="Exonuc_VII_L"/>
</dbReference>
<dbReference type="GO" id="GO:0009318">
    <property type="term" value="C:exodeoxyribonuclease VII complex"/>
    <property type="evidence" value="ECO:0007669"/>
    <property type="project" value="UniProtKB-UniRule"/>
</dbReference>
<comment type="caution">
    <text evidence="3">The sequence shown here is derived from an EMBL/GenBank/DDBJ whole genome shotgun (WGS) entry which is preliminary data.</text>
</comment>
<evidence type="ECO:0000313" key="3">
    <source>
        <dbReference type="EMBL" id="GLR16362.1"/>
    </source>
</evidence>
<dbReference type="PANTHER" id="PTHR30008">
    <property type="entry name" value="EXODEOXYRIBONUCLEASE 7 LARGE SUBUNIT"/>
    <property type="match status" value="1"/>
</dbReference>
<dbReference type="InterPro" id="IPR020579">
    <property type="entry name" value="Exonuc_VII_lsu_C"/>
</dbReference>
<dbReference type="AlphaFoldDB" id="A0AA37WDT7"/>